<dbReference type="SUPFAM" id="SSF46894">
    <property type="entry name" value="C-terminal effector domain of the bipartite response regulators"/>
    <property type="match status" value="1"/>
</dbReference>
<comment type="caution">
    <text evidence="10">The sequence shown here is derived from an EMBL/GenBank/DDBJ whole genome shotgun (WGS) entry which is preliminary data.</text>
</comment>
<sequence>MPEKWECSDEELIARLRDGQDEIMDYLMDKYKHLVRKKAKVMFLIGGDTDDLIQEGMIGLFKAIRDYRPEKESSFYHFAELCISRQMYTAIEASNRKKHAPLNSYVSLSEPESGGIGELLETSPEQMMIDRENVAQIKERIEKSLSDMEKEVLAYYMQGMNYVQIAEIMERSPKSIDNALQRIKNKLK</sequence>
<dbReference type="InterPro" id="IPR016371">
    <property type="entry name" value="RNA_pol_sigma-H_factor"/>
</dbReference>
<organism evidence="10 11">
    <name type="scientific">Roseburia yibonii</name>
    <dbReference type="NCBI Taxonomy" id="2763063"/>
    <lineage>
        <taxon>Bacteria</taxon>
        <taxon>Bacillati</taxon>
        <taxon>Bacillota</taxon>
        <taxon>Clostridia</taxon>
        <taxon>Lachnospirales</taxon>
        <taxon>Lachnospiraceae</taxon>
        <taxon>Roseburia</taxon>
    </lineage>
</organism>
<dbReference type="Gene3D" id="1.10.10.10">
    <property type="entry name" value="Winged helix-like DNA-binding domain superfamily/Winged helix DNA-binding domain"/>
    <property type="match status" value="1"/>
</dbReference>
<dbReference type="Pfam" id="PF00196">
    <property type="entry name" value="GerE"/>
    <property type="match status" value="1"/>
</dbReference>
<keyword evidence="4" id="KW-0731">Sigma factor</keyword>
<dbReference type="InterPro" id="IPR000943">
    <property type="entry name" value="RNA_pol_sigma70"/>
</dbReference>
<evidence type="ECO:0000259" key="8">
    <source>
        <dbReference type="PROSITE" id="PS00622"/>
    </source>
</evidence>
<evidence type="ECO:0000313" key="11">
    <source>
        <dbReference type="Proteomes" id="UP000621540"/>
    </source>
</evidence>
<dbReference type="NCBIfam" id="NF006148">
    <property type="entry name" value="PRK08295.1-5"/>
    <property type="match status" value="1"/>
</dbReference>
<evidence type="ECO:0000256" key="3">
    <source>
        <dbReference type="ARBA" id="ARBA00023015"/>
    </source>
</evidence>
<evidence type="ECO:0000256" key="4">
    <source>
        <dbReference type="ARBA" id="ARBA00023082"/>
    </source>
</evidence>
<protein>
    <recommendedName>
        <fullName evidence="2">RNA polymerase sigma factor SigS</fullName>
    </recommendedName>
</protein>
<evidence type="ECO:0000256" key="7">
    <source>
        <dbReference type="ARBA" id="ARBA00024701"/>
    </source>
</evidence>
<keyword evidence="11" id="KW-1185">Reference proteome</keyword>
<comment type="similarity">
    <text evidence="1">Belongs to the sigma-70 factor family.</text>
</comment>
<dbReference type="InterPro" id="IPR016032">
    <property type="entry name" value="Sig_transdc_resp-reg_C-effctor"/>
</dbReference>
<evidence type="ECO:0000256" key="6">
    <source>
        <dbReference type="ARBA" id="ARBA00023163"/>
    </source>
</evidence>
<dbReference type="InterPro" id="IPR013325">
    <property type="entry name" value="RNA_pol_sigma_r2"/>
</dbReference>
<evidence type="ECO:0000256" key="1">
    <source>
        <dbReference type="ARBA" id="ARBA00007788"/>
    </source>
</evidence>
<gene>
    <name evidence="10" type="primary">sigH</name>
    <name evidence="10" type="ORF">H8Z76_12900</name>
</gene>
<evidence type="ECO:0000313" key="10">
    <source>
        <dbReference type="EMBL" id="MBC5754883.1"/>
    </source>
</evidence>
<dbReference type="PIRSF" id="PIRSF002939">
    <property type="entry name" value="RNA_polymerase_sigma-H_factor"/>
    <property type="match status" value="1"/>
</dbReference>
<dbReference type="InterPro" id="IPR036388">
    <property type="entry name" value="WH-like_DNA-bd_sf"/>
</dbReference>
<evidence type="ECO:0000259" key="9">
    <source>
        <dbReference type="PROSITE" id="PS00715"/>
    </source>
</evidence>
<evidence type="ECO:0000256" key="5">
    <source>
        <dbReference type="ARBA" id="ARBA00023125"/>
    </source>
</evidence>
<dbReference type="Pfam" id="PF04542">
    <property type="entry name" value="Sigma70_r2"/>
    <property type="match status" value="1"/>
</dbReference>
<dbReference type="InterPro" id="IPR007627">
    <property type="entry name" value="RNA_pol_sigma70_r2"/>
</dbReference>
<dbReference type="PROSITE" id="PS00715">
    <property type="entry name" value="SIGMA70_1"/>
    <property type="match status" value="1"/>
</dbReference>
<dbReference type="Gene3D" id="1.20.120.1810">
    <property type="match status" value="1"/>
</dbReference>
<name>A0ABR7ID68_9FIRM</name>
<dbReference type="RefSeq" id="WP_186982753.1">
    <property type="nucleotide sequence ID" value="NZ_JACOQH010000012.1"/>
</dbReference>
<dbReference type="Proteomes" id="UP000621540">
    <property type="component" value="Unassembled WGS sequence"/>
</dbReference>
<dbReference type="NCBIfam" id="TIGR02937">
    <property type="entry name" value="sigma70-ECF"/>
    <property type="match status" value="1"/>
</dbReference>
<accession>A0ABR7ID68</accession>
<reference evidence="10 11" key="1">
    <citation type="submission" date="2020-08" db="EMBL/GenBank/DDBJ databases">
        <title>Genome public.</title>
        <authorList>
            <person name="Liu C."/>
            <person name="Sun Q."/>
        </authorList>
    </citation>
    <scope>NUCLEOTIDE SEQUENCE [LARGE SCALE GENOMIC DNA]</scope>
    <source>
        <strain evidence="10 11">BX0805</strain>
    </source>
</reference>
<dbReference type="InterPro" id="IPR014284">
    <property type="entry name" value="RNA_pol_sigma-70_dom"/>
</dbReference>
<feature type="domain" description="RNA polymerase sigma-70" evidence="9">
    <location>
        <begin position="51"/>
        <end position="64"/>
    </location>
</feature>
<proteinExistence type="inferred from homology"/>
<keyword evidence="6" id="KW-0804">Transcription</keyword>
<dbReference type="PANTHER" id="PTHR30385:SF1">
    <property type="entry name" value="RNA POLYMERASE SIGMA-H FACTOR"/>
    <property type="match status" value="1"/>
</dbReference>
<dbReference type="InterPro" id="IPR000792">
    <property type="entry name" value="Tscrpt_reg_LuxR_C"/>
</dbReference>
<comment type="function">
    <text evidence="7">Sigma factors are initiation factors that promote the attachment of RNA polymerase to specific initiation sites and are then released. Sigma-S contributes to the protection against external stress, thus playing a role in cellular fitness and survival.</text>
</comment>
<evidence type="ECO:0000256" key="2">
    <source>
        <dbReference type="ARBA" id="ARBA00021245"/>
    </source>
</evidence>
<dbReference type="SUPFAM" id="SSF88946">
    <property type="entry name" value="Sigma2 domain of RNA polymerase sigma factors"/>
    <property type="match status" value="1"/>
</dbReference>
<dbReference type="PANTHER" id="PTHR30385">
    <property type="entry name" value="SIGMA FACTOR F FLAGELLAR"/>
    <property type="match status" value="1"/>
</dbReference>
<feature type="domain" description="HTH luxR-type" evidence="8">
    <location>
        <begin position="159"/>
        <end position="186"/>
    </location>
</feature>
<keyword evidence="3" id="KW-0805">Transcription regulation</keyword>
<dbReference type="PROSITE" id="PS00622">
    <property type="entry name" value="HTH_LUXR_1"/>
    <property type="match status" value="1"/>
</dbReference>
<keyword evidence="5" id="KW-0238">DNA-binding</keyword>
<dbReference type="EMBL" id="JACOQH010000012">
    <property type="protein sequence ID" value="MBC5754883.1"/>
    <property type="molecule type" value="Genomic_DNA"/>
</dbReference>